<dbReference type="Gene3D" id="3.40.33.10">
    <property type="entry name" value="CAP"/>
    <property type="match status" value="1"/>
</dbReference>
<dbReference type="InterPro" id="IPR014044">
    <property type="entry name" value="CAP_dom"/>
</dbReference>
<keyword evidence="2" id="KW-0732">Signal</keyword>
<name>A0A8H4U0A9_9HYPO</name>
<keyword evidence="5" id="KW-1185">Reference proteome</keyword>
<evidence type="ECO:0000313" key="5">
    <source>
        <dbReference type="Proteomes" id="UP000622797"/>
    </source>
</evidence>
<dbReference type="EMBL" id="JABEXW010000236">
    <property type="protein sequence ID" value="KAF4967425.1"/>
    <property type="molecule type" value="Genomic_DNA"/>
</dbReference>
<reference evidence="4" key="1">
    <citation type="journal article" date="2020" name="BMC Genomics">
        <title>Correction to: Identification and distribution of gene clusters required for synthesis of sphingolipid metabolism inhibitors in diverse species of the filamentous fungus Fusarium.</title>
        <authorList>
            <person name="Kim H.S."/>
            <person name="Lohmar J.M."/>
            <person name="Busman M."/>
            <person name="Brown D.W."/>
            <person name="Naumann T.A."/>
            <person name="Divon H.H."/>
            <person name="Lysoe E."/>
            <person name="Uhlig S."/>
            <person name="Proctor R.H."/>
        </authorList>
    </citation>
    <scope>NUCLEOTIDE SEQUENCE</scope>
    <source>
        <strain evidence="4">NRRL 20472</strain>
    </source>
</reference>
<dbReference type="SUPFAM" id="SSF55797">
    <property type="entry name" value="PR-1-like"/>
    <property type="match status" value="1"/>
</dbReference>
<feature type="domain" description="SCP" evidence="3">
    <location>
        <begin position="136"/>
        <end position="275"/>
    </location>
</feature>
<dbReference type="PANTHER" id="PTHR10334">
    <property type="entry name" value="CYSTEINE-RICH SECRETORY PROTEIN-RELATED"/>
    <property type="match status" value="1"/>
</dbReference>
<proteinExistence type="predicted"/>
<evidence type="ECO:0000256" key="1">
    <source>
        <dbReference type="SAM" id="MobiDB-lite"/>
    </source>
</evidence>
<feature type="compositionally biased region" description="Low complexity" evidence="1">
    <location>
        <begin position="53"/>
        <end position="65"/>
    </location>
</feature>
<organism evidence="4 5">
    <name type="scientific">Fusarium sarcochroum</name>
    <dbReference type="NCBI Taxonomy" id="1208366"/>
    <lineage>
        <taxon>Eukaryota</taxon>
        <taxon>Fungi</taxon>
        <taxon>Dikarya</taxon>
        <taxon>Ascomycota</taxon>
        <taxon>Pezizomycotina</taxon>
        <taxon>Sordariomycetes</taxon>
        <taxon>Hypocreomycetidae</taxon>
        <taxon>Hypocreales</taxon>
        <taxon>Nectriaceae</taxon>
        <taxon>Fusarium</taxon>
        <taxon>Fusarium lateritium species complex</taxon>
    </lineage>
</organism>
<gene>
    <name evidence="4" type="ORF">FSARC_4998</name>
</gene>
<protein>
    <recommendedName>
        <fullName evidence="3">SCP domain-containing protein</fullName>
    </recommendedName>
</protein>
<evidence type="ECO:0000259" key="3">
    <source>
        <dbReference type="SMART" id="SM00198"/>
    </source>
</evidence>
<dbReference type="InterPro" id="IPR035940">
    <property type="entry name" value="CAP_sf"/>
</dbReference>
<reference evidence="4" key="2">
    <citation type="submission" date="2020-05" db="EMBL/GenBank/DDBJ databases">
        <authorList>
            <person name="Kim H.-S."/>
            <person name="Proctor R.H."/>
            <person name="Brown D.W."/>
        </authorList>
    </citation>
    <scope>NUCLEOTIDE SEQUENCE</scope>
    <source>
        <strain evidence="4">NRRL 20472</strain>
    </source>
</reference>
<feature type="region of interest" description="Disordered" evidence="1">
    <location>
        <begin position="47"/>
        <end position="72"/>
    </location>
</feature>
<dbReference type="Proteomes" id="UP000622797">
    <property type="component" value="Unassembled WGS sequence"/>
</dbReference>
<dbReference type="InterPro" id="IPR001283">
    <property type="entry name" value="CRISP-related"/>
</dbReference>
<feature type="chain" id="PRO_5034533777" description="SCP domain-containing protein" evidence="2">
    <location>
        <begin position="25"/>
        <end position="279"/>
    </location>
</feature>
<evidence type="ECO:0000313" key="4">
    <source>
        <dbReference type="EMBL" id="KAF4967425.1"/>
    </source>
</evidence>
<feature type="signal peptide" evidence="2">
    <location>
        <begin position="1"/>
        <end position="24"/>
    </location>
</feature>
<dbReference type="OrthoDB" id="43654at2759"/>
<accession>A0A8H4U0A9</accession>
<sequence>MLLSTLYAQSSLLLAAHFLTGVTGAPSASGLNADISIGGHSSSDFLPEAEFNGDSSDGTSSDSVSAENDDEASQDYRKYHVLNIGLDLLQLGVAPAICDPNSKSNSLNACTVTRSSSKSSDKRSLLQKLTTRALTTDKKEALRLHNEARAKVKVPALVWDPSLEAAAKAYAEKIAKAGKLSHSASSDRPNQGENLAYAYSSGGIKLPNTGGATAWLNEKKYYHGETIPKGNFSDYGHYTQAVWKTSTKFGIHSAQDSKGAWYTVGRYSGPGNIVGKKPY</sequence>
<dbReference type="SMART" id="SM00198">
    <property type="entry name" value="SCP"/>
    <property type="match status" value="1"/>
</dbReference>
<dbReference type="Pfam" id="PF00188">
    <property type="entry name" value="CAP"/>
    <property type="match status" value="1"/>
</dbReference>
<dbReference type="PRINTS" id="PR00837">
    <property type="entry name" value="V5TPXLIKE"/>
</dbReference>
<comment type="caution">
    <text evidence="4">The sequence shown here is derived from an EMBL/GenBank/DDBJ whole genome shotgun (WGS) entry which is preliminary data.</text>
</comment>
<dbReference type="AlphaFoldDB" id="A0A8H4U0A9"/>
<evidence type="ECO:0000256" key="2">
    <source>
        <dbReference type="SAM" id="SignalP"/>
    </source>
</evidence>